<dbReference type="SUPFAM" id="SSF56784">
    <property type="entry name" value="HAD-like"/>
    <property type="match status" value="1"/>
</dbReference>
<proteinExistence type="predicted"/>
<dbReference type="SFLD" id="SFLDG01129">
    <property type="entry name" value="C1.5:_HAD__Beta-PGM__Phosphata"/>
    <property type="match status" value="1"/>
</dbReference>
<dbReference type="InterPro" id="IPR006439">
    <property type="entry name" value="HAD-SF_hydro_IA"/>
</dbReference>
<sequence length="203" mass="22503">MAEVTAVIFDVGNVLYHWNPRLLYERLIPDDQALDAFLRDVVSPEWHFQHDAGTPFAQTSAELITRHPDHASLIRLWGERFIDSVAPAVDGMPEIVRDLDDNGVPLFAITNFSAEFWAPFHAREQALFAPFRDIVVSGAEKMVKPDPAIYKLALARFGVCAGQALFVDDREENVAAAKAEGMHGHLFRGAAALRAELAALNLL</sequence>
<dbReference type="PATRIC" id="fig|1329909.3.peg.3768"/>
<dbReference type="SFLD" id="SFLDS00003">
    <property type="entry name" value="Haloacid_Dehalogenase"/>
    <property type="match status" value="1"/>
</dbReference>
<dbReference type="AlphaFoldDB" id="T0G6V2"/>
<organism evidence="1 2">
    <name type="scientific">Sphingobium quisquiliarum P25</name>
    <dbReference type="NCBI Taxonomy" id="1329909"/>
    <lineage>
        <taxon>Bacteria</taxon>
        <taxon>Pseudomonadati</taxon>
        <taxon>Pseudomonadota</taxon>
        <taxon>Alphaproteobacteria</taxon>
        <taxon>Sphingomonadales</taxon>
        <taxon>Sphingomonadaceae</taxon>
        <taxon>Sphingobium</taxon>
    </lineage>
</organism>
<dbReference type="Gene3D" id="3.40.50.1000">
    <property type="entry name" value="HAD superfamily/HAD-like"/>
    <property type="match status" value="1"/>
</dbReference>
<dbReference type="Pfam" id="PF00702">
    <property type="entry name" value="Hydrolase"/>
    <property type="match status" value="1"/>
</dbReference>
<dbReference type="Proteomes" id="UP000015525">
    <property type="component" value="Unassembled WGS sequence"/>
</dbReference>
<dbReference type="PRINTS" id="PR00413">
    <property type="entry name" value="HADHALOGNASE"/>
</dbReference>
<evidence type="ECO:0000313" key="1">
    <source>
        <dbReference type="EMBL" id="EQA99505.1"/>
    </source>
</evidence>
<dbReference type="NCBIfam" id="TIGR01509">
    <property type="entry name" value="HAD-SF-IA-v3"/>
    <property type="match status" value="1"/>
</dbReference>
<name>T0G6V2_9SPHN</name>
<dbReference type="InterPro" id="IPR023214">
    <property type="entry name" value="HAD_sf"/>
</dbReference>
<comment type="caution">
    <text evidence="1">The sequence shown here is derived from an EMBL/GenBank/DDBJ whole genome shotgun (WGS) entry which is preliminary data.</text>
</comment>
<gene>
    <name evidence="1" type="ORF">L288_19600</name>
</gene>
<dbReference type="InterPro" id="IPR036412">
    <property type="entry name" value="HAD-like_sf"/>
</dbReference>
<accession>T0G6V2</accession>
<dbReference type="PANTHER" id="PTHR43611">
    <property type="entry name" value="ALPHA-D-GLUCOSE 1-PHOSPHATE PHOSPHATASE"/>
    <property type="match status" value="1"/>
</dbReference>
<dbReference type="GO" id="GO:0016787">
    <property type="term" value="F:hydrolase activity"/>
    <property type="evidence" value="ECO:0007669"/>
    <property type="project" value="UniProtKB-KW"/>
</dbReference>
<protein>
    <submittedName>
        <fullName evidence="1">Hydrolase</fullName>
    </submittedName>
</protein>
<keyword evidence="1" id="KW-0378">Hydrolase</keyword>
<reference evidence="1 2" key="1">
    <citation type="journal article" date="2013" name="Genome Announc.">
        <title>Draft Genome Sequence of Sphingobium quisquiliarum Strain P25T, a Novel Hexachlorocyclohexane (HCH)-Degrading Bacterium Isolated from an HCH Dumpsite.</title>
        <authorList>
            <person name="Kumar Singh A."/>
            <person name="Sangwan N."/>
            <person name="Sharma A."/>
            <person name="Gupta V."/>
            <person name="Khurana J.P."/>
            <person name="Lal R."/>
        </authorList>
    </citation>
    <scope>NUCLEOTIDE SEQUENCE [LARGE SCALE GENOMIC DNA]</scope>
    <source>
        <strain evidence="1 2">P25</strain>
    </source>
</reference>
<dbReference type="CDD" id="cd02603">
    <property type="entry name" value="HAD_sEH-N_like"/>
    <property type="match status" value="1"/>
</dbReference>
<evidence type="ECO:0000313" key="2">
    <source>
        <dbReference type="Proteomes" id="UP000015525"/>
    </source>
</evidence>
<dbReference type="RefSeq" id="WP_021239918.1">
    <property type="nucleotide sequence ID" value="NZ_ATHO01000165.1"/>
</dbReference>
<dbReference type="PANTHER" id="PTHR43611:SF3">
    <property type="entry name" value="FLAVIN MONONUCLEOTIDE HYDROLASE 1, CHLOROPLATIC"/>
    <property type="match status" value="1"/>
</dbReference>
<keyword evidence="2" id="KW-1185">Reference proteome</keyword>
<dbReference type="EMBL" id="ATHO01000165">
    <property type="protein sequence ID" value="EQA99505.1"/>
    <property type="molecule type" value="Genomic_DNA"/>
</dbReference>